<gene>
    <name evidence="1" type="ORF">PAXRUDRAFT_13927</name>
</gene>
<accession>A0A0D0DXN0</accession>
<name>A0A0D0DXN0_9AGAM</name>
<reference evidence="1 2" key="1">
    <citation type="submission" date="2014-04" db="EMBL/GenBank/DDBJ databases">
        <authorList>
            <consortium name="DOE Joint Genome Institute"/>
            <person name="Kuo A."/>
            <person name="Kohler A."/>
            <person name="Jargeat P."/>
            <person name="Nagy L.G."/>
            <person name="Floudas D."/>
            <person name="Copeland A."/>
            <person name="Barry K.W."/>
            <person name="Cichocki N."/>
            <person name="Veneault-Fourrey C."/>
            <person name="LaButti K."/>
            <person name="Lindquist E.A."/>
            <person name="Lipzen A."/>
            <person name="Lundell T."/>
            <person name="Morin E."/>
            <person name="Murat C."/>
            <person name="Sun H."/>
            <person name="Tunlid A."/>
            <person name="Henrissat B."/>
            <person name="Grigoriev I.V."/>
            <person name="Hibbett D.S."/>
            <person name="Martin F."/>
            <person name="Nordberg H.P."/>
            <person name="Cantor M.N."/>
            <person name="Hua S.X."/>
        </authorList>
    </citation>
    <scope>NUCLEOTIDE SEQUENCE [LARGE SCALE GENOMIC DNA]</scope>
    <source>
        <strain evidence="1 2">Ve08.2h10</strain>
    </source>
</reference>
<proteinExistence type="predicted"/>
<dbReference type="HOGENOM" id="CLU_1305216_0_0_1"/>
<reference evidence="2" key="2">
    <citation type="submission" date="2015-01" db="EMBL/GenBank/DDBJ databases">
        <title>Evolutionary Origins and Diversification of the Mycorrhizal Mutualists.</title>
        <authorList>
            <consortium name="DOE Joint Genome Institute"/>
            <consortium name="Mycorrhizal Genomics Consortium"/>
            <person name="Kohler A."/>
            <person name="Kuo A."/>
            <person name="Nagy L.G."/>
            <person name="Floudas D."/>
            <person name="Copeland A."/>
            <person name="Barry K.W."/>
            <person name="Cichocki N."/>
            <person name="Veneault-Fourrey C."/>
            <person name="LaButti K."/>
            <person name="Lindquist E.A."/>
            <person name="Lipzen A."/>
            <person name="Lundell T."/>
            <person name="Morin E."/>
            <person name="Murat C."/>
            <person name="Riley R."/>
            <person name="Ohm R."/>
            <person name="Sun H."/>
            <person name="Tunlid A."/>
            <person name="Henrissat B."/>
            <person name="Grigoriev I.V."/>
            <person name="Hibbett D.S."/>
            <person name="Martin F."/>
        </authorList>
    </citation>
    <scope>NUCLEOTIDE SEQUENCE [LARGE SCALE GENOMIC DNA]</scope>
    <source>
        <strain evidence="2">Ve08.2h10</strain>
    </source>
</reference>
<protein>
    <submittedName>
        <fullName evidence="1">Uncharacterized protein</fullName>
    </submittedName>
</protein>
<organism evidence="1 2">
    <name type="scientific">Paxillus rubicundulus Ve08.2h10</name>
    <dbReference type="NCBI Taxonomy" id="930991"/>
    <lineage>
        <taxon>Eukaryota</taxon>
        <taxon>Fungi</taxon>
        <taxon>Dikarya</taxon>
        <taxon>Basidiomycota</taxon>
        <taxon>Agaricomycotina</taxon>
        <taxon>Agaricomycetes</taxon>
        <taxon>Agaricomycetidae</taxon>
        <taxon>Boletales</taxon>
        <taxon>Paxilineae</taxon>
        <taxon>Paxillaceae</taxon>
        <taxon>Paxillus</taxon>
    </lineage>
</organism>
<evidence type="ECO:0000313" key="2">
    <source>
        <dbReference type="Proteomes" id="UP000054538"/>
    </source>
</evidence>
<dbReference type="Proteomes" id="UP000054538">
    <property type="component" value="Unassembled WGS sequence"/>
</dbReference>
<evidence type="ECO:0000313" key="1">
    <source>
        <dbReference type="EMBL" id="KIK91179.1"/>
    </source>
</evidence>
<dbReference type="OrthoDB" id="2674494at2759"/>
<keyword evidence="2" id="KW-1185">Reference proteome</keyword>
<dbReference type="STRING" id="930991.A0A0D0DXN0"/>
<sequence>MSLAHFNARTRYKRNGTGSYIKKFLNARARKYLRKKARVDDASGIERKRPDKQAKYDRELVLRNRMKDQKKKERQELAVAKMAAVVPRLTREEVVKLRVPEIDVQIRWHCKFDAQVPAAKDLKGKKRGDKVEILMDVVGRFLSASANQPFSIAKHTEPQVHHSALQIPTVATARHSCSYYAVQCIRHTRAVGGHANVTNGHRCRIDAPLGT</sequence>
<dbReference type="EMBL" id="KN825418">
    <property type="protein sequence ID" value="KIK91179.1"/>
    <property type="molecule type" value="Genomic_DNA"/>
</dbReference>
<dbReference type="InParanoid" id="A0A0D0DXN0"/>
<dbReference type="AlphaFoldDB" id="A0A0D0DXN0"/>